<dbReference type="AlphaFoldDB" id="A0AAE1A8E9"/>
<keyword evidence="3" id="KW-1185">Reference proteome</keyword>
<protein>
    <submittedName>
        <fullName evidence="2">Uncharacterized protein</fullName>
    </submittedName>
</protein>
<feature type="region of interest" description="Disordered" evidence="1">
    <location>
        <begin position="207"/>
        <end position="234"/>
    </location>
</feature>
<organism evidence="2 3">
    <name type="scientific">Elysia crispata</name>
    <name type="common">lettuce slug</name>
    <dbReference type="NCBI Taxonomy" id="231223"/>
    <lineage>
        <taxon>Eukaryota</taxon>
        <taxon>Metazoa</taxon>
        <taxon>Spiralia</taxon>
        <taxon>Lophotrochozoa</taxon>
        <taxon>Mollusca</taxon>
        <taxon>Gastropoda</taxon>
        <taxon>Heterobranchia</taxon>
        <taxon>Euthyneura</taxon>
        <taxon>Panpulmonata</taxon>
        <taxon>Sacoglossa</taxon>
        <taxon>Placobranchoidea</taxon>
        <taxon>Plakobranchidae</taxon>
        <taxon>Elysia</taxon>
    </lineage>
</organism>
<name>A0AAE1A8E9_9GAST</name>
<sequence>MQFKCIKSNVASNLFLRHARCGAPHACSTITQRYWRLKQHLDNNYRVLRDKIIITVYFSQPSFCFKEGTSCYTSTVANWRQFQNYPLPCVGLTEVTEGLRSQRSQHLQQIFKKKPQSNLHRTVVCSNLSGSAADARSQICIPRHTAAGARQPTNVRHEAFDSDVRGPVAAPKPEIYQCESLNISIGDNSCIQHRPSCLATRDLLQPNSPVTSSAHRSTVTSAAPNKPKTLTSVSSEGQKVAYLQHSNFSTKILSSESMGEPSNMSGPTTYTPPMSPLCGRVLSSPLSPSPLPGHLGSSASLFSISPYDAAQLVTMVKTQDSHDARHCYFIHLKLRTVFSDDAIPGSCIRKLPRLLNGIPLGAGFLSRDQISEIRWRLVEGEHSTLTFLSCPLLRDEAEESRTSFRDRLITQAQAVFGDITVRASLSLSKCLDYHDDLILNDIATNVGDGLQFKD</sequence>
<reference evidence="2" key="1">
    <citation type="journal article" date="2023" name="G3 (Bethesda)">
        <title>A reference genome for the long-term kleptoplast-retaining sea slug Elysia crispata morphotype clarki.</title>
        <authorList>
            <person name="Eastman K.E."/>
            <person name="Pendleton A.L."/>
            <person name="Shaikh M.A."/>
            <person name="Suttiyut T."/>
            <person name="Ogas R."/>
            <person name="Tomko P."/>
            <person name="Gavelis G."/>
            <person name="Widhalm J.R."/>
            <person name="Wisecaver J.H."/>
        </authorList>
    </citation>
    <scope>NUCLEOTIDE SEQUENCE</scope>
    <source>
        <strain evidence="2">ECLA1</strain>
    </source>
</reference>
<proteinExistence type="predicted"/>
<accession>A0AAE1A8E9</accession>
<comment type="caution">
    <text evidence="2">The sequence shown here is derived from an EMBL/GenBank/DDBJ whole genome shotgun (WGS) entry which is preliminary data.</text>
</comment>
<dbReference type="EMBL" id="JAWDGP010002514">
    <property type="protein sequence ID" value="KAK3782336.1"/>
    <property type="molecule type" value="Genomic_DNA"/>
</dbReference>
<evidence type="ECO:0000256" key="1">
    <source>
        <dbReference type="SAM" id="MobiDB-lite"/>
    </source>
</evidence>
<evidence type="ECO:0000313" key="2">
    <source>
        <dbReference type="EMBL" id="KAK3782336.1"/>
    </source>
</evidence>
<gene>
    <name evidence="2" type="ORF">RRG08_027884</name>
</gene>
<dbReference type="Proteomes" id="UP001283361">
    <property type="component" value="Unassembled WGS sequence"/>
</dbReference>
<evidence type="ECO:0000313" key="3">
    <source>
        <dbReference type="Proteomes" id="UP001283361"/>
    </source>
</evidence>